<dbReference type="SUPFAM" id="SSF53474">
    <property type="entry name" value="alpha/beta-Hydrolases"/>
    <property type="match status" value="1"/>
</dbReference>
<feature type="region of interest" description="Disordered" evidence="8">
    <location>
        <begin position="243"/>
        <end position="279"/>
    </location>
</feature>
<evidence type="ECO:0000256" key="3">
    <source>
        <dbReference type="ARBA" id="ARBA00010088"/>
    </source>
</evidence>
<gene>
    <name evidence="10" type="ORF">GBAR_LOCUS19692</name>
</gene>
<proteinExistence type="inferred from homology"/>
<keyword evidence="6 10" id="KW-0378">Hydrolase</keyword>
<dbReference type="Pfam" id="PF06441">
    <property type="entry name" value="EHN"/>
    <property type="match status" value="1"/>
</dbReference>
<evidence type="ECO:0000313" key="10">
    <source>
        <dbReference type="EMBL" id="CAI8035075.1"/>
    </source>
</evidence>
<dbReference type="PANTHER" id="PTHR21661">
    <property type="entry name" value="EPOXIDE HYDROLASE 1-RELATED"/>
    <property type="match status" value="1"/>
</dbReference>
<evidence type="ECO:0000256" key="4">
    <source>
        <dbReference type="ARBA" id="ARBA00012091"/>
    </source>
</evidence>
<dbReference type="GO" id="GO:0097176">
    <property type="term" value="P:epoxide metabolic process"/>
    <property type="evidence" value="ECO:0007669"/>
    <property type="project" value="TreeGrafter"/>
</dbReference>
<keyword evidence="11" id="KW-1185">Reference proteome</keyword>
<comment type="catalytic activity">
    <reaction evidence="1">
        <text>1-(4-methoxyphenyl)-N-methyl-N-[(3-methyloxetan-3-yl)methyl]methanamine + H2O = 2-{[(4-methoxybenzyl)(methyl)amino]methyl}-2-methylpropane-1,3-diol</text>
        <dbReference type="Rhea" id="RHEA:55764"/>
        <dbReference type="ChEBI" id="CHEBI:15377"/>
        <dbReference type="ChEBI" id="CHEBI:139161"/>
        <dbReference type="ChEBI" id="CHEBI:139164"/>
        <dbReference type="EC" id="3.3.2.9"/>
    </reaction>
</comment>
<dbReference type="EC" id="3.3.2.9" evidence="4"/>
<evidence type="ECO:0000313" key="11">
    <source>
        <dbReference type="Proteomes" id="UP001174909"/>
    </source>
</evidence>
<evidence type="ECO:0000256" key="1">
    <source>
        <dbReference type="ARBA" id="ARBA00000221"/>
    </source>
</evidence>
<dbReference type="InterPro" id="IPR010497">
    <property type="entry name" value="Epoxide_hydro_N"/>
</dbReference>
<dbReference type="GO" id="GO:0033961">
    <property type="term" value="F:cis-stilbene-oxide hydrolase activity"/>
    <property type="evidence" value="ECO:0007669"/>
    <property type="project" value="UniProtKB-EC"/>
</dbReference>
<organism evidence="10 11">
    <name type="scientific">Geodia barretti</name>
    <name type="common">Barrett's horny sponge</name>
    <dbReference type="NCBI Taxonomy" id="519541"/>
    <lineage>
        <taxon>Eukaryota</taxon>
        <taxon>Metazoa</taxon>
        <taxon>Porifera</taxon>
        <taxon>Demospongiae</taxon>
        <taxon>Heteroscleromorpha</taxon>
        <taxon>Tetractinellida</taxon>
        <taxon>Astrophorina</taxon>
        <taxon>Geodiidae</taxon>
        <taxon>Geodia</taxon>
    </lineage>
</organism>
<dbReference type="PANTHER" id="PTHR21661:SF35">
    <property type="entry name" value="EPOXIDE HYDROLASE"/>
    <property type="match status" value="1"/>
</dbReference>
<comment type="subcellular location">
    <subcellularLocation>
        <location evidence="2">Microsome membrane</location>
        <topology evidence="2">Single-pass membrane protein</topology>
    </subcellularLocation>
</comment>
<dbReference type="InterPro" id="IPR000639">
    <property type="entry name" value="Epox_hydrolase-like"/>
</dbReference>
<dbReference type="InterPro" id="IPR029058">
    <property type="entry name" value="AB_hydrolase_fold"/>
</dbReference>
<evidence type="ECO:0000256" key="2">
    <source>
        <dbReference type="ARBA" id="ARBA00004111"/>
    </source>
</evidence>
<protein>
    <recommendedName>
        <fullName evidence="4">microsomal epoxide hydrolase</fullName>
        <ecNumber evidence="4">3.3.2.9</ecNumber>
    </recommendedName>
</protein>
<dbReference type="Proteomes" id="UP001174909">
    <property type="component" value="Unassembled WGS sequence"/>
</dbReference>
<feature type="domain" description="Epoxide hydrolase N-terminal" evidence="9">
    <location>
        <begin position="1"/>
        <end position="106"/>
    </location>
</feature>
<feature type="active site" description="Proton donor" evidence="7">
    <location>
        <position position="305"/>
    </location>
</feature>
<sequence>IERFVIDIPQDVLDDLAVRLADTRWPDEIPGTGWDYGTDLSYLRELVEYWRTEYDWRAQERALNELEHFRAIVGGLGVHFIHERGKGPDPFPLVISHGWPGSVVEMLRIIPMLTDPASHGGDPADSFDVVVPSLPGYGFSDKPVDRGMSNRRIAGMWHTLMTEGLGYARFGAQGGDWGGMISSRLGFDFPQSVAGVHLNLMTGVPAFRGAPDPPLTEAEQEFVRQARRWFEDEGGYFHIQRTKPQTLGSRSTTRRWDWPRGSSKSFAHGRTAAGNPENSYTRDELLTNIMVYWVGQSGASSVRHYYENRVDNWRFQPGERVEVPCAVALFPVEINRPPREWAERTHNVQRWTKMPRGGHFAAMEQPELLSEDVRAFFRTIRQHRSSQGARS</sequence>
<dbReference type="EMBL" id="CASHTH010002769">
    <property type="protein sequence ID" value="CAI8035075.1"/>
    <property type="molecule type" value="Genomic_DNA"/>
</dbReference>
<comment type="similarity">
    <text evidence="3">Belongs to the peptidase S33 family.</text>
</comment>
<accession>A0AA35SRT0</accession>
<dbReference type="InterPro" id="IPR016292">
    <property type="entry name" value="Epoxide_hydrolase"/>
</dbReference>
<evidence type="ECO:0000256" key="8">
    <source>
        <dbReference type="SAM" id="MobiDB-lite"/>
    </source>
</evidence>
<dbReference type="Gene3D" id="3.40.50.1820">
    <property type="entry name" value="alpha/beta hydrolase"/>
    <property type="match status" value="1"/>
</dbReference>
<dbReference type="AlphaFoldDB" id="A0AA35SRT0"/>
<evidence type="ECO:0000256" key="6">
    <source>
        <dbReference type="ARBA" id="ARBA00022801"/>
    </source>
</evidence>
<name>A0AA35SRT0_GEOBA</name>
<feature type="active site" description="Proton acceptor" evidence="7">
    <location>
        <position position="359"/>
    </location>
</feature>
<evidence type="ECO:0000259" key="9">
    <source>
        <dbReference type="Pfam" id="PF06441"/>
    </source>
</evidence>
<comment type="caution">
    <text evidence="10">The sequence shown here is derived from an EMBL/GenBank/DDBJ whole genome shotgun (WGS) entry which is preliminary data.</text>
</comment>
<feature type="non-terminal residue" evidence="10">
    <location>
        <position position="1"/>
    </location>
</feature>
<evidence type="ECO:0000256" key="7">
    <source>
        <dbReference type="PIRSR" id="PIRSR001112-1"/>
    </source>
</evidence>
<dbReference type="PRINTS" id="PR00412">
    <property type="entry name" value="EPOXHYDRLASE"/>
</dbReference>
<dbReference type="PIRSF" id="PIRSF001112">
    <property type="entry name" value="Epoxide_hydrolase"/>
    <property type="match status" value="1"/>
</dbReference>
<reference evidence="10" key="1">
    <citation type="submission" date="2023-03" db="EMBL/GenBank/DDBJ databases">
        <authorList>
            <person name="Steffen K."/>
            <person name="Cardenas P."/>
        </authorList>
    </citation>
    <scope>NUCLEOTIDE SEQUENCE</scope>
</reference>
<evidence type="ECO:0000256" key="5">
    <source>
        <dbReference type="ARBA" id="ARBA00022797"/>
    </source>
</evidence>
<keyword evidence="5" id="KW-0058">Aromatic hydrocarbons catabolism</keyword>
<feature type="active site" description="Nucleophile" evidence="7">
    <location>
        <position position="176"/>
    </location>
</feature>